<evidence type="ECO:0000256" key="7">
    <source>
        <dbReference type="ARBA" id="ARBA00022839"/>
    </source>
</evidence>
<organism evidence="19 20">
    <name type="scientific">Ferrimonas lipolytica</name>
    <dbReference type="NCBI Taxonomy" id="2724191"/>
    <lineage>
        <taxon>Bacteria</taxon>
        <taxon>Pseudomonadati</taxon>
        <taxon>Pseudomonadota</taxon>
        <taxon>Gammaproteobacteria</taxon>
        <taxon>Alteromonadales</taxon>
        <taxon>Ferrimonadaceae</taxon>
        <taxon>Ferrimonas</taxon>
    </lineage>
</organism>
<feature type="binding site" evidence="15">
    <location>
        <position position="1082"/>
    </location>
    <ligand>
        <name>Mg(2+)</name>
        <dbReference type="ChEBI" id="CHEBI:18420"/>
    </ligand>
</feature>
<dbReference type="InterPro" id="IPR011335">
    <property type="entry name" value="Restrct_endonuc-II-like"/>
</dbReference>
<dbReference type="HAMAP" id="MF_01485">
    <property type="entry name" value="RecB"/>
    <property type="match status" value="1"/>
</dbReference>
<dbReference type="GO" id="GO:0000724">
    <property type="term" value="P:double-strand break repair via homologous recombination"/>
    <property type="evidence" value="ECO:0007669"/>
    <property type="project" value="UniProtKB-UniRule"/>
</dbReference>
<evidence type="ECO:0000256" key="5">
    <source>
        <dbReference type="ARBA" id="ARBA00022801"/>
    </source>
</evidence>
<keyword evidence="5 15" id="KW-0378">Hydrolase</keyword>
<dbReference type="InterPro" id="IPR004586">
    <property type="entry name" value="RecB"/>
</dbReference>
<feature type="binding site" evidence="16">
    <location>
        <begin position="20"/>
        <end position="27"/>
    </location>
    <ligand>
        <name>ATP</name>
        <dbReference type="ChEBI" id="CHEBI:30616"/>
    </ligand>
</feature>
<evidence type="ECO:0000256" key="2">
    <source>
        <dbReference type="ARBA" id="ARBA00022723"/>
    </source>
</evidence>
<protein>
    <recommendedName>
        <fullName evidence="15">RecBCD enzyme subunit RecB</fullName>
        <ecNumber evidence="15">3.1.11.5</ecNumber>
        <ecNumber evidence="15">5.6.2.4</ecNumber>
    </recommendedName>
    <alternativeName>
        <fullName evidence="15">DNA 3'-5' helicase subunit RecB</fullName>
    </alternativeName>
    <alternativeName>
        <fullName evidence="15">Exonuclease V subunit RecB</fullName>
        <shortName evidence="15">ExoV subunit RecB</shortName>
    </alternativeName>
    <alternativeName>
        <fullName evidence="15">Helicase/nuclease RecBCD subunit RecB</fullName>
    </alternativeName>
</protein>
<dbReference type="Proteomes" id="UP000501602">
    <property type="component" value="Chromosome"/>
</dbReference>
<feature type="domain" description="UvrD-like helicase ATP-binding" evidence="17">
    <location>
        <begin position="1"/>
        <end position="442"/>
    </location>
</feature>
<comment type="cofactor">
    <cofactor evidence="15">
        <name>Mg(2+)</name>
        <dbReference type="ChEBI" id="CHEBI:18420"/>
    </cofactor>
    <text evidence="15">Binds 1 Mg(2+) ion per subunit.</text>
</comment>
<keyword evidence="2 15" id="KW-0479">Metal-binding</keyword>
<comment type="function">
    <text evidence="15">A helicase/nuclease that prepares dsDNA breaks (DSB) for recombinational DNA repair. Binds to DSBs and unwinds DNA via a highly rapid and processive ATP-dependent bidirectional helicase activity. Unwinds dsDNA until it encounters a Chi (crossover hotspot instigator) sequence from the 3' direction. Cuts ssDNA a few nucleotides 3' to the Chi site. The properties and activities of the enzyme are changed at Chi. The Chi-altered holoenzyme produces a long 3'-ssDNA overhang and facilitates RecA-binding to the ssDNA for homologous DNA recombination and repair. Holoenzyme degrades any linearized DNA that is unable to undergo homologous recombination. In the holoenzyme this subunit contributes ATPase, 3'-5' helicase, exonuclease activity and loads RecA onto ssDNA.</text>
</comment>
<comment type="subunit">
    <text evidence="15">Heterotrimer of RecB, RecC and RecD. All subunits contribute to DNA-binding. Interacts with RecA.</text>
</comment>
<dbReference type="PANTHER" id="PTHR11070:SF23">
    <property type="entry name" value="RECBCD ENZYME SUBUNIT RECB"/>
    <property type="match status" value="1"/>
</dbReference>
<comment type="domain">
    <text evidence="15">The C-terminal domain has nuclease activity and interacts with RecD. It interacts with RecA, facilitating its loading onto ssDNA.</text>
</comment>
<reference evidence="19 20" key="1">
    <citation type="submission" date="2020-04" db="EMBL/GenBank/DDBJ databases">
        <title>Ferrimonas sp. S7 isolated from sea water.</title>
        <authorList>
            <person name="Bae S.S."/>
            <person name="Baek K."/>
        </authorList>
    </citation>
    <scope>NUCLEOTIDE SEQUENCE [LARGE SCALE GENOMIC DNA]</scope>
    <source>
        <strain evidence="19 20">S7</strain>
    </source>
</reference>
<feature type="region of interest" description="Nuclease activity, interacts with RecD and RecA" evidence="15">
    <location>
        <begin position="902"/>
        <end position="1195"/>
    </location>
</feature>
<dbReference type="GO" id="GO:0003677">
    <property type="term" value="F:DNA binding"/>
    <property type="evidence" value="ECO:0007669"/>
    <property type="project" value="UniProtKB-UniRule"/>
</dbReference>
<dbReference type="PANTHER" id="PTHR11070">
    <property type="entry name" value="UVRD / RECB / PCRA DNA HELICASE FAMILY MEMBER"/>
    <property type="match status" value="1"/>
</dbReference>
<evidence type="ECO:0000256" key="8">
    <source>
        <dbReference type="ARBA" id="ARBA00022840"/>
    </source>
</evidence>
<dbReference type="CDD" id="cd22352">
    <property type="entry name" value="RecB_C-like"/>
    <property type="match status" value="1"/>
</dbReference>
<dbReference type="KEGG" id="fes:HER31_08395"/>
<keyword evidence="6 15" id="KW-0347">Helicase</keyword>
<dbReference type="GO" id="GO:0008854">
    <property type="term" value="F:exodeoxyribonuclease V activity"/>
    <property type="evidence" value="ECO:0007669"/>
    <property type="project" value="UniProtKB-EC"/>
</dbReference>
<dbReference type="InterPro" id="IPR014016">
    <property type="entry name" value="UvrD-like_ATP-bd"/>
</dbReference>
<dbReference type="SUPFAM" id="SSF52540">
    <property type="entry name" value="P-loop containing nucleoside triphosphate hydrolases"/>
    <property type="match status" value="1"/>
</dbReference>
<keyword evidence="1 15" id="KW-0540">Nuclease</keyword>
<dbReference type="GO" id="GO:0043138">
    <property type="term" value="F:3'-5' DNA helicase activity"/>
    <property type="evidence" value="ECO:0007669"/>
    <property type="project" value="UniProtKB-UniRule"/>
</dbReference>
<evidence type="ECO:0000256" key="1">
    <source>
        <dbReference type="ARBA" id="ARBA00022722"/>
    </source>
</evidence>
<evidence type="ECO:0000259" key="18">
    <source>
        <dbReference type="PROSITE" id="PS51217"/>
    </source>
</evidence>
<keyword evidence="10 15" id="KW-0238">DNA-binding</keyword>
<name>A0A6H1UE70_9GAMM</name>
<feature type="domain" description="UvrD-like helicase C-terminal" evidence="18">
    <location>
        <begin position="475"/>
        <end position="747"/>
    </location>
</feature>
<evidence type="ECO:0000256" key="13">
    <source>
        <dbReference type="ARBA" id="ARBA00034617"/>
    </source>
</evidence>
<dbReference type="NCBIfam" id="TIGR00609">
    <property type="entry name" value="recB"/>
    <property type="match status" value="1"/>
</dbReference>
<dbReference type="PROSITE" id="PS51217">
    <property type="entry name" value="UVRD_HELICASE_CTER"/>
    <property type="match status" value="1"/>
</dbReference>
<evidence type="ECO:0000256" key="15">
    <source>
        <dbReference type="HAMAP-Rule" id="MF_01485"/>
    </source>
</evidence>
<comment type="catalytic activity">
    <reaction evidence="13 15">
        <text>Couples ATP hydrolysis with the unwinding of duplex DNA by translocating in the 3'-5' direction.</text>
        <dbReference type="EC" id="5.6.2.4"/>
    </reaction>
</comment>
<dbReference type="Pfam" id="PF13361">
    <property type="entry name" value="UvrD_C"/>
    <property type="match status" value="1"/>
</dbReference>
<evidence type="ECO:0000313" key="20">
    <source>
        <dbReference type="Proteomes" id="UP000501602"/>
    </source>
</evidence>
<proteinExistence type="inferred from homology"/>
<evidence type="ECO:0000256" key="9">
    <source>
        <dbReference type="ARBA" id="ARBA00022842"/>
    </source>
</evidence>
<sequence>MSHILDPITFPLGGTRLIEASAGTGKTFTIAALYLRLVLGHGGDNGHPQDALMPDQILVVTFTKAATEELKDRIRTRLVEAANCFRGMAQPDGIIAALMADYPHEEHPWCARRLELAAQMMDQAAVHTIHSWCQRMLREHAFDSGSLFNLELETDLSALLEEAVRDYWRSHFYPCSAEALAPIAQLYSEPMQLQKDLYGLLGKVEAGDDPTSIAAKQQQKICRCKKVWQQQWPSLRPQIEEALANKQLKYVKAAQLDELQRWFEGDAPLPSTTVANRFGSGGMNAAAKKGVDPIESIAFAALEDLTIELENLDLKQALLRHASQWVADRIVAEKQRLALMGQDDLIIDLGKALDNDVDNQLGDKIRHQFPVAMIDEFQDTDPVQYGIFSALYLNQTNTGLMMIGDPKQAIYAFRGADIYTYLQARDDTVGNHYTLETNYRSSIDMVAAANALFEQAQGYPDGPFMYQQRIPFASVNANGRERHWQLNGEPQAALNLWWDNDNAEPINKASYIDNMSHACAESITEFLNQGKQGNAGFAANGEDGELEPLQASDIAILVRDFGEANAVRDALTAKGVRSVYLSDKESVYSSDEAADLRLILNAVAHPQDDRAVRAALSTRTIGLSFNQLEQLGRNEQAWEQQLDGFKLLLQSWQTQGVLPMVRNLLVRFDVAQRLLAEPARGERCLTNLLHLAELLQAAAASLDGELALLRYLNEQCSDKGEKSDEQVMRLESDAELVKVITIHKSKGLQYKLVFLPFVFNYRPVNTSAPVLFFRDANGQNQLSFNADDEAKASAERERLAEDIRLLYVAVTRAEYACYLGLAPLKIGKGKKVNVHLNALGKLLADGAELDVADIGQQLQRLAQQPHTSISAPMARSNRVYSGDGEPAPLPPVRHYSRKPLPNWWISSYSGLLRDMSHQHDDYATEARPEQLAEMMLASSDELELPQQPEIGTIHAFPKGAAPGTFLHDLFEWAAIDGVFRYDADEVEQHLHSICPSNGFAGEEAVLASWFAAALQVPLPLFEQQASLLELPLAQPELEFWFEATNVDVGQLDRLVTESIWPGEIRPQLQPIQLQGMLKGFIDLTFYYQGRYYVADYKSNYLGPDQSAYQAEAMRAAMLEHRYELQAVLYSLALHRLLQSRLPDYDYERDVGGGLYIFLRGLEAGQLGQGALTVSPPKQLIEQLDCLFRGEELVDG</sequence>
<dbReference type="InterPro" id="IPR000212">
    <property type="entry name" value="DNA_helicase_UvrD/REP"/>
</dbReference>
<feature type="region of interest" description="DNA-binding and helicase activity, interacts with RecC" evidence="15">
    <location>
        <begin position="1"/>
        <end position="855"/>
    </location>
</feature>
<dbReference type="SUPFAM" id="SSF52980">
    <property type="entry name" value="Restriction endonuclease-like"/>
    <property type="match status" value="1"/>
</dbReference>
<evidence type="ECO:0000256" key="11">
    <source>
        <dbReference type="ARBA" id="ARBA00023204"/>
    </source>
</evidence>
<comment type="catalytic activity">
    <reaction evidence="15">
        <text>Exonucleolytic cleavage (in the presence of ATP) in either 5'- to 3'- or 3'- to 5'-direction to yield 5'-phosphooligonucleotides.</text>
        <dbReference type="EC" id="3.1.11.5"/>
    </reaction>
</comment>
<comment type="similarity">
    <text evidence="15">Belongs to the helicase family. UvrD subfamily.</text>
</comment>
<dbReference type="PROSITE" id="PS51198">
    <property type="entry name" value="UVRD_HELICASE_ATP_BIND"/>
    <property type="match status" value="1"/>
</dbReference>
<keyword evidence="3 15" id="KW-0547">Nucleotide-binding</keyword>
<dbReference type="Gene3D" id="1.10.486.10">
    <property type="entry name" value="PCRA, domain 4"/>
    <property type="match status" value="1"/>
</dbReference>
<keyword evidence="7 15" id="KW-0269">Exonuclease</keyword>
<comment type="catalytic activity">
    <reaction evidence="14 15">
        <text>ATP + H2O = ADP + phosphate + H(+)</text>
        <dbReference type="Rhea" id="RHEA:13065"/>
        <dbReference type="ChEBI" id="CHEBI:15377"/>
        <dbReference type="ChEBI" id="CHEBI:15378"/>
        <dbReference type="ChEBI" id="CHEBI:30616"/>
        <dbReference type="ChEBI" id="CHEBI:43474"/>
        <dbReference type="ChEBI" id="CHEBI:456216"/>
        <dbReference type="EC" id="5.6.2.4"/>
    </reaction>
</comment>
<keyword evidence="4 15" id="KW-0227">DNA damage</keyword>
<keyword evidence="11 15" id="KW-0234">DNA repair</keyword>
<dbReference type="RefSeq" id="WP_168660151.1">
    <property type="nucleotide sequence ID" value="NZ_CP051180.1"/>
</dbReference>
<keyword evidence="20" id="KW-1185">Reference proteome</keyword>
<feature type="binding site" evidence="15">
    <location>
        <position position="967"/>
    </location>
    <ligand>
        <name>Mg(2+)</name>
        <dbReference type="ChEBI" id="CHEBI:18420"/>
    </ligand>
</feature>
<evidence type="ECO:0000256" key="10">
    <source>
        <dbReference type="ARBA" id="ARBA00023125"/>
    </source>
</evidence>
<dbReference type="EC" id="5.6.2.4" evidence="15"/>
<keyword evidence="12 15" id="KW-0413">Isomerase</keyword>
<evidence type="ECO:0000256" key="6">
    <source>
        <dbReference type="ARBA" id="ARBA00022806"/>
    </source>
</evidence>
<comment type="miscellaneous">
    <text evidence="15">In the RecBCD complex, RecB has a slow 3'-5' helicase, an exonuclease activity and loads RecA onto ssDNA, RecD has a fast 5'-3' helicase activity, while RecC stimulates the ATPase and processivity of the RecB helicase and contributes to recognition of the Chi site.</text>
</comment>
<dbReference type="Gene3D" id="1.10.3170.10">
    <property type="entry name" value="Recbcd, chain B, domain 2"/>
    <property type="match status" value="1"/>
</dbReference>
<comment type="domain">
    <text evidence="15">The N-terminal DNA-binding domain is a ssDNA-dependent ATPase and has ATP-dependent 3'-5' helicase function. This domain interacts with RecC.</text>
</comment>
<evidence type="ECO:0000256" key="4">
    <source>
        <dbReference type="ARBA" id="ARBA00022763"/>
    </source>
</evidence>
<dbReference type="GO" id="GO:0000287">
    <property type="term" value="F:magnesium ion binding"/>
    <property type="evidence" value="ECO:0007669"/>
    <property type="project" value="UniProtKB-UniRule"/>
</dbReference>
<dbReference type="EMBL" id="CP051180">
    <property type="protein sequence ID" value="QIZ76890.1"/>
    <property type="molecule type" value="Genomic_DNA"/>
</dbReference>
<dbReference type="AlphaFoldDB" id="A0A6H1UE70"/>
<dbReference type="Gene3D" id="3.40.50.300">
    <property type="entry name" value="P-loop containing nucleotide triphosphate hydrolases"/>
    <property type="match status" value="2"/>
</dbReference>
<dbReference type="EC" id="3.1.11.5" evidence="15"/>
<feature type="active site" description="For nuclease activity" evidence="15">
    <location>
        <position position="1095"/>
    </location>
</feature>
<evidence type="ECO:0000256" key="16">
    <source>
        <dbReference type="PROSITE-ProRule" id="PRU00560"/>
    </source>
</evidence>
<keyword evidence="8 15" id="KW-0067">ATP-binding</keyword>
<evidence type="ECO:0000256" key="14">
    <source>
        <dbReference type="ARBA" id="ARBA00048988"/>
    </source>
</evidence>
<evidence type="ECO:0000313" key="19">
    <source>
        <dbReference type="EMBL" id="QIZ76890.1"/>
    </source>
</evidence>
<gene>
    <name evidence="15 19" type="primary">recB</name>
    <name evidence="19" type="ORF">HER31_08395</name>
</gene>
<dbReference type="InterPro" id="IPR014017">
    <property type="entry name" value="DNA_helicase_UvrD-like_C"/>
</dbReference>
<dbReference type="Pfam" id="PF00580">
    <property type="entry name" value="UvrD-helicase"/>
    <property type="match status" value="1"/>
</dbReference>
<dbReference type="GO" id="GO:0005829">
    <property type="term" value="C:cytosol"/>
    <property type="evidence" value="ECO:0007669"/>
    <property type="project" value="TreeGrafter"/>
</dbReference>
<evidence type="ECO:0000256" key="3">
    <source>
        <dbReference type="ARBA" id="ARBA00022741"/>
    </source>
</evidence>
<dbReference type="Gene3D" id="3.90.320.10">
    <property type="match status" value="1"/>
</dbReference>
<evidence type="ECO:0000256" key="12">
    <source>
        <dbReference type="ARBA" id="ARBA00023235"/>
    </source>
</evidence>
<dbReference type="GO" id="GO:0005524">
    <property type="term" value="F:ATP binding"/>
    <property type="evidence" value="ECO:0007669"/>
    <property type="project" value="UniProtKB-UniRule"/>
</dbReference>
<keyword evidence="9 15" id="KW-0460">Magnesium</keyword>
<dbReference type="InterPro" id="IPR027417">
    <property type="entry name" value="P-loop_NTPase"/>
</dbReference>
<feature type="binding site" evidence="15">
    <location>
        <position position="1095"/>
    </location>
    <ligand>
        <name>Mg(2+)</name>
        <dbReference type="ChEBI" id="CHEBI:18420"/>
    </ligand>
</feature>
<dbReference type="InterPro" id="IPR011604">
    <property type="entry name" value="PDDEXK-like_dom_sf"/>
</dbReference>
<evidence type="ECO:0000259" key="17">
    <source>
        <dbReference type="PROSITE" id="PS51198"/>
    </source>
</evidence>
<accession>A0A6H1UE70</accession>
<dbReference type="GO" id="GO:0009338">
    <property type="term" value="C:exodeoxyribonuclease V complex"/>
    <property type="evidence" value="ECO:0007669"/>
    <property type="project" value="TreeGrafter"/>
</dbReference>